<keyword evidence="3" id="KW-0378">Hydrolase</keyword>
<dbReference type="PROSITE" id="PS01302">
    <property type="entry name" value="UPF0758"/>
    <property type="match status" value="1"/>
</dbReference>
<keyword evidence="5" id="KW-0482">Metalloprotease</keyword>
<keyword evidence="2" id="KW-0479">Metal-binding</keyword>
<dbReference type="CDD" id="cd08071">
    <property type="entry name" value="MPN_DUF2466"/>
    <property type="match status" value="1"/>
</dbReference>
<dbReference type="PANTHER" id="PTHR30471">
    <property type="entry name" value="DNA REPAIR PROTEIN RADC"/>
    <property type="match status" value="1"/>
</dbReference>
<proteinExistence type="predicted"/>
<organism evidence="7 8">
    <name type="scientific">Mucilaginibacter sabulilitoris</name>
    <dbReference type="NCBI Taxonomy" id="1173583"/>
    <lineage>
        <taxon>Bacteria</taxon>
        <taxon>Pseudomonadati</taxon>
        <taxon>Bacteroidota</taxon>
        <taxon>Sphingobacteriia</taxon>
        <taxon>Sphingobacteriales</taxon>
        <taxon>Sphingobacteriaceae</taxon>
        <taxon>Mucilaginibacter</taxon>
    </lineage>
</organism>
<evidence type="ECO:0000256" key="1">
    <source>
        <dbReference type="ARBA" id="ARBA00022670"/>
    </source>
</evidence>
<dbReference type="Gene3D" id="3.40.140.10">
    <property type="entry name" value="Cytidine Deaminase, domain 2"/>
    <property type="match status" value="1"/>
</dbReference>
<gene>
    <name evidence="7" type="ORF">SNE25_00515</name>
</gene>
<accession>A0ABZ0TLH5</accession>
<dbReference type="RefSeq" id="WP_321563134.1">
    <property type="nucleotide sequence ID" value="NZ_CP139558.1"/>
</dbReference>
<evidence type="ECO:0000313" key="7">
    <source>
        <dbReference type="EMBL" id="WPU94007.1"/>
    </source>
</evidence>
<protein>
    <submittedName>
        <fullName evidence="7">JAB domain-containing protein</fullName>
    </submittedName>
</protein>
<dbReference type="PROSITE" id="PS50249">
    <property type="entry name" value="MPN"/>
    <property type="match status" value="1"/>
</dbReference>
<evidence type="ECO:0000313" key="8">
    <source>
        <dbReference type="Proteomes" id="UP001324380"/>
    </source>
</evidence>
<dbReference type="PANTHER" id="PTHR30471:SF3">
    <property type="entry name" value="UPF0758 PROTEIN YEES-RELATED"/>
    <property type="match status" value="1"/>
</dbReference>
<keyword evidence="1" id="KW-0645">Protease</keyword>
<sequence>MEMQNMLQCAEIQLTYRPVIKVQHRPKVETGRQAYELLLSSWNKGKIEFIEQFKLMLLSRSNKVLGIYTVSTGGMAGCFVDMKLVFASALLSCAHNVILAHNHPSGNLQPSEQDLKMTRRIKEAGRVLDIQVLDHIIVASDGYYSFADEGIL</sequence>
<dbReference type="InterPro" id="IPR020891">
    <property type="entry name" value="UPF0758_CS"/>
</dbReference>
<dbReference type="InterPro" id="IPR037518">
    <property type="entry name" value="MPN"/>
</dbReference>
<feature type="domain" description="MPN" evidence="6">
    <location>
        <begin position="27"/>
        <end position="152"/>
    </location>
</feature>
<reference evidence="7 8" key="1">
    <citation type="submission" date="2023-11" db="EMBL/GenBank/DDBJ databases">
        <title>Analysis of the Genomes of Mucilaginibacter gossypii cycad 4 and M. sabulilitoris SNA2: microbes with the potential for plant growth promotion.</title>
        <authorList>
            <person name="Hirsch A.M."/>
            <person name="Humm E."/>
            <person name="Rubbi M."/>
            <person name="Del Vecchio G."/>
            <person name="Ha S.M."/>
            <person name="Pellegrini M."/>
            <person name="Gunsalus R.P."/>
        </authorList>
    </citation>
    <scope>NUCLEOTIDE SEQUENCE [LARGE SCALE GENOMIC DNA]</scope>
    <source>
        <strain evidence="7 8">SNA2</strain>
    </source>
</reference>
<dbReference type="InterPro" id="IPR001405">
    <property type="entry name" value="UPF0758"/>
</dbReference>
<evidence type="ECO:0000256" key="3">
    <source>
        <dbReference type="ARBA" id="ARBA00022801"/>
    </source>
</evidence>
<evidence type="ECO:0000259" key="6">
    <source>
        <dbReference type="PROSITE" id="PS50249"/>
    </source>
</evidence>
<evidence type="ECO:0000256" key="5">
    <source>
        <dbReference type="ARBA" id="ARBA00023049"/>
    </source>
</evidence>
<dbReference type="Pfam" id="PF04002">
    <property type="entry name" value="RadC"/>
    <property type="match status" value="1"/>
</dbReference>
<dbReference type="EMBL" id="CP139558">
    <property type="protein sequence ID" value="WPU94007.1"/>
    <property type="molecule type" value="Genomic_DNA"/>
</dbReference>
<dbReference type="Proteomes" id="UP001324380">
    <property type="component" value="Chromosome"/>
</dbReference>
<keyword evidence="8" id="KW-1185">Reference proteome</keyword>
<keyword evidence="4" id="KW-0862">Zinc</keyword>
<evidence type="ECO:0000256" key="2">
    <source>
        <dbReference type="ARBA" id="ARBA00022723"/>
    </source>
</evidence>
<dbReference type="InterPro" id="IPR025657">
    <property type="entry name" value="RadC_JAB"/>
</dbReference>
<name>A0ABZ0TLH5_9SPHI</name>
<evidence type="ECO:0000256" key="4">
    <source>
        <dbReference type="ARBA" id="ARBA00022833"/>
    </source>
</evidence>